<dbReference type="InterPro" id="IPR016161">
    <property type="entry name" value="Ald_DH/histidinol_DH"/>
</dbReference>
<dbReference type="AlphaFoldDB" id="A0A4V3WEP7"/>
<feature type="domain" description="Aldehyde dehydrogenase" evidence="2">
    <location>
        <begin position="4"/>
        <end position="65"/>
    </location>
</feature>
<dbReference type="Proteomes" id="UP000310334">
    <property type="component" value="Unassembled WGS sequence"/>
</dbReference>
<dbReference type="InterPro" id="IPR016162">
    <property type="entry name" value="Ald_DH_N"/>
</dbReference>
<accession>A0A4V3WEP7</accession>
<evidence type="ECO:0000259" key="2">
    <source>
        <dbReference type="Pfam" id="PF00171"/>
    </source>
</evidence>
<dbReference type="Pfam" id="PF00171">
    <property type="entry name" value="Aldedh"/>
    <property type="match status" value="1"/>
</dbReference>
<protein>
    <submittedName>
        <fullName evidence="3">Aldehyde dehydrogenase family protein</fullName>
    </submittedName>
</protein>
<reference evidence="3 4" key="1">
    <citation type="submission" date="2019-04" db="EMBL/GenBank/DDBJ databases">
        <title>Bacillus sediminilitoris sp. nov., isolated from a tidal flat sediment on the East China Sea.</title>
        <authorList>
            <person name="Wei Y."/>
            <person name="Mao H."/>
            <person name="Fang J."/>
        </authorList>
    </citation>
    <scope>NUCLEOTIDE SEQUENCE [LARGE SCALE GENOMIC DNA]</scope>
    <source>
        <strain evidence="3 4">DSL-17</strain>
    </source>
</reference>
<dbReference type="OrthoDB" id="9990222at2"/>
<sequence>MSRLEKISFQQRAIYLQKAAAILKENIEEIGRDLIKEEGKPLSGGMGEANRAVSILEYFAAEARQPLIILWSVYIRALD</sequence>
<keyword evidence="1" id="KW-0560">Oxidoreductase</keyword>
<keyword evidence="4" id="KW-1185">Reference proteome</keyword>
<gene>
    <name evidence="3" type="ORF">E6W99_21185</name>
</gene>
<name>A0A4V3WEP7_9BACI</name>
<proteinExistence type="predicted"/>
<organism evidence="3 4">
    <name type="scientific">Metabacillus sediminilitoris</name>
    <dbReference type="NCBI Taxonomy" id="2567941"/>
    <lineage>
        <taxon>Bacteria</taxon>
        <taxon>Bacillati</taxon>
        <taxon>Bacillota</taxon>
        <taxon>Bacilli</taxon>
        <taxon>Bacillales</taxon>
        <taxon>Bacillaceae</taxon>
        <taxon>Metabacillus</taxon>
    </lineage>
</organism>
<dbReference type="Gene3D" id="3.40.605.10">
    <property type="entry name" value="Aldehyde Dehydrogenase, Chain A, domain 1"/>
    <property type="match status" value="1"/>
</dbReference>
<evidence type="ECO:0000256" key="1">
    <source>
        <dbReference type="ARBA" id="ARBA00023002"/>
    </source>
</evidence>
<evidence type="ECO:0000313" key="4">
    <source>
        <dbReference type="Proteomes" id="UP000310334"/>
    </source>
</evidence>
<dbReference type="EMBL" id="SSNT01000019">
    <property type="protein sequence ID" value="THF76652.1"/>
    <property type="molecule type" value="Genomic_DNA"/>
</dbReference>
<dbReference type="InterPro" id="IPR015590">
    <property type="entry name" value="Aldehyde_DH_dom"/>
</dbReference>
<dbReference type="SUPFAM" id="SSF53720">
    <property type="entry name" value="ALDH-like"/>
    <property type="match status" value="1"/>
</dbReference>
<dbReference type="GO" id="GO:0016491">
    <property type="term" value="F:oxidoreductase activity"/>
    <property type="evidence" value="ECO:0007669"/>
    <property type="project" value="UniProtKB-KW"/>
</dbReference>
<evidence type="ECO:0000313" key="3">
    <source>
        <dbReference type="EMBL" id="THF76652.1"/>
    </source>
</evidence>
<comment type="caution">
    <text evidence="3">The sequence shown here is derived from an EMBL/GenBank/DDBJ whole genome shotgun (WGS) entry which is preliminary data.</text>
</comment>